<dbReference type="InterPro" id="IPR005532">
    <property type="entry name" value="SUMF_dom"/>
</dbReference>
<name>A0A7Z7FD56_9EURY</name>
<evidence type="ECO:0000313" key="2">
    <source>
        <dbReference type="EMBL" id="SDG03926.1"/>
    </source>
</evidence>
<dbReference type="SUPFAM" id="SSF56436">
    <property type="entry name" value="C-type lectin-like"/>
    <property type="match status" value="1"/>
</dbReference>
<gene>
    <name evidence="2" type="ORF">SAMN04488589_2000</name>
</gene>
<reference evidence="2 3" key="1">
    <citation type="submission" date="2016-10" db="EMBL/GenBank/DDBJ databases">
        <authorList>
            <person name="Varghese N."/>
            <person name="Submissions S."/>
        </authorList>
    </citation>
    <scope>NUCLEOTIDE SEQUENCE [LARGE SCALE GENOMIC DNA]</scope>
    <source>
        <strain evidence="2 3">PL 12/M</strain>
    </source>
</reference>
<dbReference type="AlphaFoldDB" id="A0A7Z7FD56"/>
<dbReference type="InterPro" id="IPR051043">
    <property type="entry name" value="Sulfatase_Mod_Factor_Kinase"/>
</dbReference>
<organism evidence="2 3">
    <name type="scientific">Methanolobus vulcani</name>
    <dbReference type="NCBI Taxonomy" id="38026"/>
    <lineage>
        <taxon>Archaea</taxon>
        <taxon>Methanobacteriati</taxon>
        <taxon>Methanobacteriota</taxon>
        <taxon>Stenosarchaea group</taxon>
        <taxon>Methanomicrobia</taxon>
        <taxon>Methanosarcinales</taxon>
        <taxon>Methanosarcinaceae</taxon>
        <taxon>Methanolobus</taxon>
    </lineage>
</organism>
<dbReference type="Pfam" id="PF03781">
    <property type="entry name" value="FGE-sulfatase"/>
    <property type="match status" value="1"/>
</dbReference>
<dbReference type="PANTHER" id="PTHR23150">
    <property type="entry name" value="SULFATASE MODIFYING FACTOR 1, 2"/>
    <property type="match status" value="1"/>
</dbReference>
<dbReference type="EMBL" id="FNCA01000006">
    <property type="protein sequence ID" value="SDG03926.1"/>
    <property type="molecule type" value="Genomic_DNA"/>
</dbReference>
<comment type="caution">
    <text evidence="2">The sequence shown here is derived from an EMBL/GenBank/DDBJ whole genome shotgun (WGS) entry which is preliminary data.</text>
</comment>
<accession>A0A7Z7FD56</accession>
<dbReference type="Proteomes" id="UP000199259">
    <property type="component" value="Unassembled WGS sequence"/>
</dbReference>
<evidence type="ECO:0000313" key="3">
    <source>
        <dbReference type="Proteomes" id="UP000199259"/>
    </source>
</evidence>
<dbReference type="Gene3D" id="3.90.1580.10">
    <property type="entry name" value="paralog of FGE (formylglycine-generating enzyme)"/>
    <property type="match status" value="1"/>
</dbReference>
<proteinExistence type="predicted"/>
<feature type="domain" description="Sulfatase-modifying factor enzyme-like" evidence="1">
    <location>
        <begin position="27"/>
        <end position="252"/>
    </location>
</feature>
<dbReference type="InterPro" id="IPR042095">
    <property type="entry name" value="SUMF_sf"/>
</dbReference>
<dbReference type="InterPro" id="IPR016187">
    <property type="entry name" value="CTDL_fold"/>
</dbReference>
<evidence type="ECO:0000259" key="1">
    <source>
        <dbReference type="Pfam" id="PF03781"/>
    </source>
</evidence>
<sequence>MELQSSFLQKREALEILNIYKNSIGMELILIPSGEFEMGSDTNESNWYNNEKPVHNVSIEYPFYLGKFLVTQEQWMEIMGNNPSKFVGDNRPVDRVSWNDAQEFVKKLNNKESTEKYRLPSEAEWEYACRAGTATRYSFGDNESELNEYCHHGNSDIGSHPVGQKKPNSLGLYDMHGNLWEWMQDVYFDSYEGAYANVGLQKTTDDISSRVMRVLRGGSWQTSAAGCRSTSRYFYPQVVRRNSSRIGLRLLREI</sequence>
<keyword evidence="3" id="KW-1185">Reference proteome</keyword>
<dbReference type="PANTHER" id="PTHR23150:SF19">
    <property type="entry name" value="FORMYLGLYCINE-GENERATING ENZYME"/>
    <property type="match status" value="1"/>
</dbReference>
<dbReference type="GO" id="GO:0120147">
    <property type="term" value="F:formylglycine-generating oxidase activity"/>
    <property type="evidence" value="ECO:0007669"/>
    <property type="project" value="TreeGrafter"/>
</dbReference>
<dbReference type="RefSeq" id="WP_238380785.1">
    <property type="nucleotide sequence ID" value="NZ_FNCA01000006.1"/>
</dbReference>
<protein>
    <submittedName>
        <fullName evidence="2">Formylglycine-generating enzyme, required for sulfatase activity, contains SUMF1/FGE domain</fullName>
    </submittedName>
</protein>